<comment type="function">
    <text evidence="4">Catalyzes the NADPH-dependent reduction of ketopantoate into pantoic acid.</text>
</comment>
<keyword evidence="2 4" id="KW-0521">NADP</keyword>
<comment type="pathway">
    <text evidence="4">Cofactor biosynthesis; (R)-pantothenate biosynthesis; (R)-pantoate from 3-methyl-2-oxobutanoate: step 2/2.</text>
</comment>
<dbReference type="Pfam" id="PF02558">
    <property type="entry name" value="ApbA"/>
    <property type="match status" value="1"/>
</dbReference>
<dbReference type="EC" id="1.1.1.169" evidence="4"/>
<dbReference type="InterPro" id="IPR003710">
    <property type="entry name" value="ApbA"/>
</dbReference>
<comment type="similarity">
    <text evidence="1 4">Belongs to the ketopantoate reductase family.</text>
</comment>
<dbReference type="EMBL" id="JAUTIX010000001">
    <property type="protein sequence ID" value="MDP0396995.1"/>
    <property type="molecule type" value="Genomic_DNA"/>
</dbReference>
<keyword evidence="3 4" id="KW-0560">Oxidoreductase</keyword>
<evidence type="ECO:0000256" key="2">
    <source>
        <dbReference type="ARBA" id="ARBA00022857"/>
    </source>
</evidence>
<dbReference type="InterPro" id="IPR008927">
    <property type="entry name" value="6-PGluconate_DH-like_C_sf"/>
</dbReference>
<keyword evidence="8" id="KW-1185">Reference proteome</keyword>
<dbReference type="InterPro" id="IPR013328">
    <property type="entry name" value="6PGD_dom2"/>
</dbReference>
<dbReference type="AlphaFoldDB" id="A0AA90S7B0"/>
<accession>A0AA90S7B0</accession>
<evidence type="ECO:0000313" key="8">
    <source>
        <dbReference type="Proteomes" id="UP001178281"/>
    </source>
</evidence>
<evidence type="ECO:0000313" key="7">
    <source>
        <dbReference type="EMBL" id="MDP0396995.1"/>
    </source>
</evidence>
<dbReference type="FunFam" id="1.10.1040.10:FF:000017">
    <property type="entry name" value="2-dehydropantoate 2-reductase"/>
    <property type="match status" value="1"/>
</dbReference>
<dbReference type="RefSeq" id="WP_305110296.1">
    <property type="nucleotide sequence ID" value="NZ_BAAAII010000011.1"/>
</dbReference>
<dbReference type="Pfam" id="PF08546">
    <property type="entry name" value="ApbA_C"/>
    <property type="match status" value="1"/>
</dbReference>
<dbReference type="Proteomes" id="UP001178281">
    <property type="component" value="Unassembled WGS sequence"/>
</dbReference>
<dbReference type="SUPFAM" id="SSF51735">
    <property type="entry name" value="NAD(P)-binding Rossmann-fold domains"/>
    <property type="match status" value="1"/>
</dbReference>
<dbReference type="Gene3D" id="3.40.50.720">
    <property type="entry name" value="NAD(P)-binding Rossmann-like Domain"/>
    <property type="match status" value="1"/>
</dbReference>
<dbReference type="NCBIfam" id="TIGR00745">
    <property type="entry name" value="apbA_panE"/>
    <property type="match status" value="1"/>
</dbReference>
<feature type="domain" description="Ketopantoate reductase C-terminal" evidence="6">
    <location>
        <begin position="185"/>
        <end position="303"/>
    </location>
</feature>
<dbReference type="InterPro" id="IPR036291">
    <property type="entry name" value="NAD(P)-bd_dom_sf"/>
</dbReference>
<feature type="domain" description="Ketopantoate reductase N-terminal" evidence="5">
    <location>
        <begin position="3"/>
        <end position="155"/>
    </location>
</feature>
<dbReference type="PANTHER" id="PTHR21708">
    <property type="entry name" value="PROBABLE 2-DEHYDROPANTOATE 2-REDUCTASE"/>
    <property type="match status" value="1"/>
</dbReference>
<organism evidence="7 8">
    <name type="scientific">Tsukamurella strandjordii</name>
    <dbReference type="NCBI Taxonomy" id="147577"/>
    <lineage>
        <taxon>Bacteria</taxon>
        <taxon>Bacillati</taxon>
        <taxon>Actinomycetota</taxon>
        <taxon>Actinomycetes</taxon>
        <taxon>Mycobacteriales</taxon>
        <taxon>Tsukamurellaceae</taxon>
        <taxon>Tsukamurella</taxon>
    </lineage>
</organism>
<dbReference type="SUPFAM" id="SSF48179">
    <property type="entry name" value="6-phosphogluconate dehydrogenase C-terminal domain-like"/>
    <property type="match status" value="1"/>
</dbReference>
<dbReference type="PANTHER" id="PTHR21708:SF26">
    <property type="entry name" value="2-DEHYDROPANTOATE 2-REDUCTASE"/>
    <property type="match status" value="1"/>
</dbReference>
<evidence type="ECO:0000256" key="4">
    <source>
        <dbReference type="RuleBase" id="RU362068"/>
    </source>
</evidence>
<evidence type="ECO:0000259" key="6">
    <source>
        <dbReference type="Pfam" id="PF08546"/>
    </source>
</evidence>
<sequence length="313" mass="32599">MNIVVVGAGAMGLYCAGALAGVSCNTVYLLARGEAVSGFAAGEPITIDYGDRQVRRHDVAVIDSFDDVAVPVDAVIVAVKSWQVREVAGSLAPLIGPQTLVLTLQNGVDAPLEIAESLGAEHAVAATCVVIAQRTESLTVHCLGADAVIELGPVDRVDRPTRELTRLATTLQQAGMTVTVNVDMPRALWRKLMLVASYGGVGALTGRSTGETAADPESRGLVESAMHEVAAVARAQGIEITDGDVAACMAVYLGFEPATTSSMQRDLRAGRRSELFEQNGAVVAYAERLGVDVPVHHTVLSAMAPGERSARAG</sequence>
<comment type="catalytic activity">
    <reaction evidence="4">
        <text>(R)-pantoate + NADP(+) = 2-dehydropantoate + NADPH + H(+)</text>
        <dbReference type="Rhea" id="RHEA:16233"/>
        <dbReference type="ChEBI" id="CHEBI:11561"/>
        <dbReference type="ChEBI" id="CHEBI:15378"/>
        <dbReference type="ChEBI" id="CHEBI:15980"/>
        <dbReference type="ChEBI" id="CHEBI:57783"/>
        <dbReference type="ChEBI" id="CHEBI:58349"/>
        <dbReference type="EC" id="1.1.1.169"/>
    </reaction>
</comment>
<dbReference type="Gene3D" id="1.10.1040.10">
    <property type="entry name" value="N-(1-d-carboxylethyl)-l-norvaline Dehydrogenase, domain 2"/>
    <property type="match status" value="1"/>
</dbReference>
<keyword evidence="4" id="KW-0566">Pantothenate biosynthesis</keyword>
<dbReference type="InterPro" id="IPR051402">
    <property type="entry name" value="KPR-Related"/>
</dbReference>
<dbReference type="GO" id="GO:0015940">
    <property type="term" value="P:pantothenate biosynthetic process"/>
    <property type="evidence" value="ECO:0007669"/>
    <property type="project" value="UniProtKB-KW"/>
</dbReference>
<dbReference type="InterPro" id="IPR013332">
    <property type="entry name" value="KPR_N"/>
</dbReference>
<proteinExistence type="inferred from homology"/>
<dbReference type="GO" id="GO:0008677">
    <property type="term" value="F:2-dehydropantoate 2-reductase activity"/>
    <property type="evidence" value="ECO:0007669"/>
    <property type="project" value="UniProtKB-EC"/>
</dbReference>
<evidence type="ECO:0000256" key="3">
    <source>
        <dbReference type="ARBA" id="ARBA00023002"/>
    </source>
</evidence>
<protein>
    <recommendedName>
        <fullName evidence="4">2-dehydropantoate 2-reductase</fullName>
        <ecNumber evidence="4">1.1.1.169</ecNumber>
    </recommendedName>
    <alternativeName>
        <fullName evidence="4">Ketopantoate reductase</fullName>
    </alternativeName>
</protein>
<dbReference type="InterPro" id="IPR013752">
    <property type="entry name" value="KPA_reductase"/>
</dbReference>
<dbReference type="GO" id="GO:0005737">
    <property type="term" value="C:cytoplasm"/>
    <property type="evidence" value="ECO:0007669"/>
    <property type="project" value="TreeGrafter"/>
</dbReference>
<comment type="caution">
    <text evidence="7">The sequence shown here is derived from an EMBL/GenBank/DDBJ whole genome shotgun (WGS) entry which is preliminary data.</text>
</comment>
<evidence type="ECO:0000256" key="1">
    <source>
        <dbReference type="ARBA" id="ARBA00007870"/>
    </source>
</evidence>
<reference evidence="7" key="1">
    <citation type="submission" date="2023-08" db="EMBL/GenBank/DDBJ databases">
        <title>The draft genome of Tsukamurella strandjordii strain 050030.</title>
        <authorList>
            <person name="Zhao F."/>
            <person name="Feng Y."/>
            <person name="Zong Z."/>
        </authorList>
    </citation>
    <scope>NUCLEOTIDE SEQUENCE</scope>
    <source>
        <strain evidence="7">050030</strain>
    </source>
</reference>
<gene>
    <name evidence="7" type="ORF">Q7X28_03560</name>
</gene>
<evidence type="ECO:0000259" key="5">
    <source>
        <dbReference type="Pfam" id="PF02558"/>
    </source>
</evidence>
<name>A0AA90S7B0_9ACTN</name>